<keyword evidence="2" id="KW-1185">Reference proteome</keyword>
<name>A0A0F5I560_BACTR</name>
<evidence type="ECO:0000313" key="1">
    <source>
        <dbReference type="EMBL" id="KKB40799.1"/>
    </source>
</evidence>
<dbReference type="AlphaFoldDB" id="A0A0F5I560"/>
<comment type="caution">
    <text evidence="1">The sequence shown here is derived from an EMBL/GenBank/DDBJ whole genome shotgun (WGS) entry which is preliminary data.</text>
</comment>
<evidence type="ECO:0000313" key="2">
    <source>
        <dbReference type="Proteomes" id="UP000031563"/>
    </source>
</evidence>
<protein>
    <submittedName>
        <fullName evidence="1">Uncharacterized protein</fullName>
    </submittedName>
</protein>
<dbReference type="EMBL" id="JWIR02000027">
    <property type="protein sequence ID" value="KKB40799.1"/>
    <property type="molecule type" value="Genomic_DNA"/>
</dbReference>
<sequence>MKLNEIFVRIFNNFSVLSMNLFPFLKIKSKIKGHTVEKGDREWLSDCLLYG</sequence>
<gene>
    <name evidence="1" type="ORF">QY95_01373</name>
</gene>
<dbReference type="STRING" id="1221996.QY95_01373"/>
<proteinExistence type="predicted"/>
<dbReference type="Proteomes" id="UP000031563">
    <property type="component" value="Unassembled WGS sequence"/>
</dbReference>
<accession>A0A0F5I560</accession>
<accession>A0A0F5HTP1</accession>
<organism evidence="1 2">
    <name type="scientific">Bacillus thermotolerans</name>
    <name type="common">Quasibacillus thermotolerans</name>
    <dbReference type="NCBI Taxonomy" id="1221996"/>
    <lineage>
        <taxon>Bacteria</taxon>
        <taxon>Bacillati</taxon>
        <taxon>Bacillota</taxon>
        <taxon>Bacilli</taxon>
        <taxon>Bacillales</taxon>
        <taxon>Bacillaceae</taxon>
        <taxon>Bacillus</taxon>
    </lineage>
</organism>
<reference evidence="1" key="1">
    <citation type="submission" date="2015-02" db="EMBL/GenBank/DDBJ databases">
        <title>Genome Assembly of Bacillaceae bacterium MTCC 8252.</title>
        <authorList>
            <person name="Verma A."/>
            <person name="Khatri I."/>
            <person name="Mual P."/>
            <person name="Subramanian S."/>
            <person name="Krishnamurthi S."/>
        </authorList>
    </citation>
    <scope>NUCLEOTIDE SEQUENCE [LARGE SCALE GENOMIC DNA]</scope>
    <source>
        <strain evidence="1">MTCC 8252</strain>
    </source>
</reference>